<dbReference type="InterPro" id="IPR003594">
    <property type="entry name" value="HATPase_dom"/>
</dbReference>
<evidence type="ECO:0000256" key="11">
    <source>
        <dbReference type="SAM" id="Phobius"/>
    </source>
</evidence>
<protein>
    <recommendedName>
        <fullName evidence="2">histidine kinase</fullName>
        <ecNumber evidence="2">2.7.13.3</ecNumber>
    </recommendedName>
</protein>
<feature type="repeat" description="TPR" evidence="9">
    <location>
        <begin position="287"/>
        <end position="320"/>
    </location>
</feature>
<keyword evidence="10" id="KW-0175">Coiled coil</keyword>
<evidence type="ECO:0000256" key="6">
    <source>
        <dbReference type="ARBA" id="ARBA00022777"/>
    </source>
</evidence>
<keyword evidence="11" id="KW-0812">Transmembrane</keyword>
<evidence type="ECO:0000256" key="5">
    <source>
        <dbReference type="ARBA" id="ARBA00022741"/>
    </source>
</evidence>
<keyword evidence="11" id="KW-0472">Membrane</keyword>
<feature type="transmembrane region" description="Helical" evidence="11">
    <location>
        <begin position="445"/>
        <end position="465"/>
    </location>
</feature>
<dbReference type="Pfam" id="PF02518">
    <property type="entry name" value="HATPase_c"/>
    <property type="match status" value="1"/>
</dbReference>
<evidence type="ECO:0000313" key="13">
    <source>
        <dbReference type="EMBL" id="MDO5968865.1"/>
    </source>
</evidence>
<keyword evidence="8" id="KW-0902">Two-component regulatory system</keyword>
<dbReference type="InterPro" id="IPR011712">
    <property type="entry name" value="Sig_transdc_His_kin_sub3_dim/P"/>
</dbReference>
<evidence type="ECO:0000256" key="4">
    <source>
        <dbReference type="ARBA" id="ARBA00022679"/>
    </source>
</evidence>
<dbReference type="Pfam" id="PF13181">
    <property type="entry name" value="TPR_8"/>
    <property type="match status" value="1"/>
</dbReference>
<comment type="caution">
    <text evidence="13">The sequence shown here is derived from an EMBL/GenBank/DDBJ whole genome shotgun (WGS) entry which is preliminary data.</text>
</comment>
<dbReference type="Pfam" id="PF13424">
    <property type="entry name" value="TPR_12"/>
    <property type="match status" value="3"/>
</dbReference>
<dbReference type="SUPFAM" id="SSF55874">
    <property type="entry name" value="ATPase domain of HSP90 chaperone/DNA topoisomerase II/histidine kinase"/>
    <property type="match status" value="1"/>
</dbReference>
<comment type="catalytic activity">
    <reaction evidence="1">
        <text>ATP + protein L-histidine = ADP + protein N-phospho-L-histidine.</text>
        <dbReference type="EC" id="2.7.13.3"/>
    </reaction>
</comment>
<feature type="repeat" description="TPR" evidence="9">
    <location>
        <begin position="129"/>
        <end position="162"/>
    </location>
</feature>
<dbReference type="InterPro" id="IPR036890">
    <property type="entry name" value="HATPase_C_sf"/>
</dbReference>
<keyword evidence="4" id="KW-0808">Transferase</keyword>
<evidence type="ECO:0000256" key="10">
    <source>
        <dbReference type="SAM" id="Coils"/>
    </source>
</evidence>
<evidence type="ECO:0000313" key="14">
    <source>
        <dbReference type="Proteomes" id="UP001176883"/>
    </source>
</evidence>
<evidence type="ECO:0000256" key="3">
    <source>
        <dbReference type="ARBA" id="ARBA00022553"/>
    </source>
</evidence>
<name>A0ABT8W6Z6_9FLAO</name>
<dbReference type="SUPFAM" id="SSF48452">
    <property type="entry name" value="TPR-like"/>
    <property type="match status" value="2"/>
</dbReference>
<dbReference type="Gene3D" id="1.20.5.1930">
    <property type="match status" value="1"/>
</dbReference>
<dbReference type="Gene3D" id="1.25.40.10">
    <property type="entry name" value="Tetratricopeptide repeat domain"/>
    <property type="match status" value="3"/>
</dbReference>
<keyword evidence="14" id="KW-1185">Reference proteome</keyword>
<dbReference type="Proteomes" id="UP001176883">
    <property type="component" value="Unassembled WGS sequence"/>
</dbReference>
<reference evidence="13" key="1">
    <citation type="submission" date="2023-07" db="EMBL/GenBank/DDBJ databases">
        <title>Two novel species in the genus Flavivirga.</title>
        <authorList>
            <person name="Kwon K."/>
        </authorList>
    </citation>
    <scope>NUCLEOTIDE SEQUENCE</scope>
    <source>
        <strain evidence="13">KCTC 52353</strain>
    </source>
</reference>
<keyword evidence="7" id="KW-0067">ATP-binding</keyword>
<keyword evidence="9" id="KW-0802">TPR repeat</keyword>
<dbReference type="InterPro" id="IPR005467">
    <property type="entry name" value="His_kinase_dom"/>
</dbReference>
<keyword evidence="3" id="KW-0597">Phosphoprotein</keyword>
<feature type="coiled-coil region" evidence="10">
    <location>
        <begin position="467"/>
        <end position="498"/>
    </location>
</feature>
<feature type="repeat" description="TPR" evidence="9">
    <location>
        <begin position="209"/>
        <end position="242"/>
    </location>
</feature>
<evidence type="ECO:0000256" key="7">
    <source>
        <dbReference type="ARBA" id="ARBA00022840"/>
    </source>
</evidence>
<dbReference type="SMART" id="SM00028">
    <property type="entry name" value="TPR"/>
    <property type="match status" value="8"/>
</dbReference>
<dbReference type="CDD" id="cd16917">
    <property type="entry name" value="HATPase_UhpB-NarQ-NarX-like"/>
    <property type="match status" value="1"/>
</dbReference>
<dbReference type="PROSITE" id="PS50293">
    <property type="entry name" value="TPR_REGION"/>
    <property type="match status" value="1"/>
</dbReference>
<gene>
    <name evidence="13" type="ORF">Q4Q35_03515</name>
</gene>
<evidence type="ECO:0000259" key="12">
    <source>
        <dbReference type="PROSITE" id="PS50109"/>
    </source>
</evidence>
<evidence type="ECO:0000256" key="1">
    <source>
        <dbReference type="ARBA" id="ARBA00000085"/>
    </source>
</evidence>
<dbReference type="EMBL" id="JAUOEK010000055">
    <property type="protein sequence ID" value="MDO5968865.1"/>
    <property type="molecule type" value="Genomic_DNA"/>
</dbReference>
<dbReference type="SMART" id="SM00387">
    <property type="entry name" value="HATPase_c"/>
    <property type="match status" value="1"/>
</dbReference>
<dbReference type="PANTHER" id="PTHR24421:SF10">
    <property type="entry name" value="NITRATE_NITRITE SENSOR PROTEIN NARQ"/>
    <property type="match status" value="1"/>
</dbReference>
<dbReference type="GO" id="GO:0016301">
    <property type="term" value="F:kinase activity"/>
    <property type="evidence" value="ECO:0007669"/>
    <property type="project" value="UniProtKB-KW"/>
</dbReference>
<organism evidence="13 14">
    <name type="scientific">Flavivirga aquimarina</name>
    <dbReference type="NCBI Taxonomy" id="2027862"/>
    <lineage>
        <taxon>Bacteria</taxon>
        <taxon>Pseudomonadati</taxon>
        <taxon>Bacteroidota</taxon>
        <taxon>Flavobacteriia</taxon>
        <taxon>Flavobacteriales</taxon>
        <taxon>Flavobacteriaceae</taxon>
        <taxon>Flavivirga</taxon>
    </lineage>
</organism>
<keyword evidence="5" id="KW-0547">Nucleotide-binding</keyword>
<dbReference type="EC" id="2.7.13.3" evidence="2"/>
<dbReference type="InterPro" id="IPR050482">
    <property type="entry name" value="Sensor_HK_TwoCompSys"/>
</dbReference>
<sequence length="709" mass="82130">MKRMNITIINTPKMLLLFIFISFFSNSFSQNKVVIDSLLFHLEQEINDTTKVNTLNELSWEYRKTDFTKAKKFAKKAKKLGDSIFFDKGSITSLNRLGTIAIFEGNFDEAEEIYLKVLKRSIGNPYGIARANNQLGEIYRSIGDYDKALQHSLKSLQIFKELKKDRLIALVSNNIGELHKNLGNLEESIKYFLLSIDIRKKLDDLNGLAFSYLNLGGFYMTNEDYPKALNYLKKGEEIFEKFNDHYELEKIYSNFGIIYLKLNDYDKSLNYFNRAIVIQNELGLNDPYIYNNLGSLYYRKHEIDRALKFYLKSLNIQNDENKNQILYADVTNNIADIYFLKEDYINAIKYYKEALRVTKNSGKKILKLKILKNLSNIYIKLKDYKIAIQYNDEYLKLNDSLEKDYVKAIYLKENYEKEQAILIKNKELTEISLKKSLAENNRNKAIIIGLLIVTILLITVFFLISRAKQNKQKIKILEQEKEIENQKVKEILKNQELKAIDAMMTGQENERLRIAKDLHDRLGSMLSMVKVHFKSVEDHIEQLKISNVKQYEKANELLDSACEEVRKISHDMASSVLSQFGLIAALEDLKDVLEESNQIEVEFVIHGLTERLNSNIEITVYRIIQELINNVLKHANAKLITIQLINAEDNLNIIIEDDGIGFEMDKNKDFGIGLKNVESRVYGLKGDLNIDSTINIGTTVTINIPLNKI</sequence>
<keyword evidence="11" id="KW-1133">Transmembrane helix</keyword>
<dbReference type="InterPro" id="IPR019734">
    <property type="entry name" value="TPR_rpt"/>
</dbReference>
<feature type="repeat" description="TPR" evidence="9">
    <location>
        <begin position="249"/>
        <end position="282"/>
    </location>
</feature>
<dbReference type="Pfam" id="PF07730">
    <property type="entry name" value="HisKA_3"/>
    <property type="match status" value="1"/>
</dbReference>
<dbReference type="Gene3D" id="3.30.565.10">
    <property type="entry name" value="Histidine kinase-like ATPase, C-terminal domain"/>
    <property type="match status" value="1"/>
</dbReference>
<feature type="repeat" description="TPR" evidence="9">
    <location>
        <begin position="328"/>
        <end position="361"/>
    </location>
</feature>
<dbReference type="PROSITE" id="PS50109">
    <property type="entry name" value="HIS_KIN"/>
    <property type="match status" value="1"/>
</dbReference>
<proteinExistence type="predicted"/>
<dbReference type="PROSITE" id="PS50005">
    <property type="entry name" value="TPR"/>
    <property type="match status" value="5"/>
</dbReference>
<dbReference type="InterPro" id="IPR011990">
    <property type="entry name" value="TPR-like_helical_dom_sf"/>
</dbReference>
<accession>A0ABT8W6Z6</accession>
<evidence type="ECO:0000256" key="2">
    <source>
        <dbReference type="ARBA" id="ARBA00012438"/>
    </source>
</evidence>
<evidence type="ECO:0000256" key="8">
    <source>
        <dbReference type="ARBA" id="ARBA00023012"/>
    </source>
</evidence>
<evidence type="ECO:0000256" key="9">
    <source>
        <dbReference type="PROSITE-ProRule" id="PRU00339"/>
    </source>
</evidence>
<dbReference type="PANTHER" id="PTHR24421">
    <property type="entry name" value="NITRATE/NITRITE SENSOR PROTEIN NARX-RELATED"/>
    <property type="match status" value="1"/>
</dbReference>
<feature type="domain" description="Histidine kinase" evidence="12">
    <location>
        <begin position="513"/>
        <end position="708"/>
    </location>
</feature>
<keyword evidence="6 13" id="KW-0418">Kinase</keyword>
<dbReference type="RefSeq" id="WP_303276547.1">
    <property type="nucleotide sequence ID" value="NZ_JAUOEK010000055.1"/>
</dbReference>